<dbReference type="GO" id="GO:1902209">
    <property type="term" value="P:negative regulation of bacterial-type flagellum assembly"/>
    <property type="evidence" value="ECO:0007669"/>
    <property type="project" value="InterPro"/>
</dbReference>
<dbReference type="AlphaFoldDB" id="A0A511B3M0"/>
<dbReference type="GO" id="GO:0044781">
    <property type="term" value="P:bacterial-type flagellum organization"/>
    <property type="evidence" value="ECO:0007669"/>
    <property type="project" value="UniProtKB-KW"/>
</dbReference>
<keyword evidence="5" id="KW-1185">Reference proteome</keyword>
<dbReference type="OrthoDB" id="8561314at2"/>
<dbReference type="Proteomes" id="UP000321230">
    <property type="component" value="Unassembled WGS sequence"/>
</dbReference>
<reference evidence="4 5" key="1">
    <citation type="submission" date="2019-07" db="EMBL/GenBank/DDBJ databases">
        <title>Whole genome shotgun sequence of Gluconobacter wancherniae NBRC 103581.</title>
        <authorList>
            <person name="Hosoyama A."/>
            <person name="Uohara A."/>
            <person name="Ohji S."/>
            <person name="Ichikawa N."/>
        </authorList>
    </citation>
    <scope>NUCLEOTIDE SEQUENCE [LARGE SCALE GENOMIC DNA]</scope>
    <source>
        <strain evidence="4 5">NBRC 103581</strain>
    </source>
</reference>
<accession>A0A511B3M0</accession>
<evidence type="ECO:0000256" key="1">
    <source>
        <dbReference type="ARBA" id="ARBA00022491"/>
    </source>
</evidence>
<keyword evidence="2" id="KW-1005">Bacterial flagellum biogenesis</keyword>
<keyword evidence="1" id="KW-0678">Repressor</keyword>
<proteinExistence type="predicted"/>
<evidence type="ECO:0000256" key="2">
    <source>
        <dbReference type="ARBA" id="ARBA00022795"/>
    </source>
</evidence>
<dbReference type="GO" id="GO:0006402">
    <property type="term" value="P:mRNA catabolic process"/>
    <property type="evidence" value="ECO:0007669"/>
    <property type="project" value="InterPro"/>
</dbReference>
<gene>
    <name evidence="4" type="ORF">GWA01_21420</name>
</gene>
<dbReference type="EMBL" id="BJUZ01000002">
    <property type="protein sequence ID" value="GEK94372.1"/>
    <property type="molecule type" value="Genomic_DNA"/>
</dbReference>
<sequence>MAGLSIRLSEGDRLVINGAAIQVESDTRLRITNKVNILFGDQIMSPEDANTPARRIYFAIQNFHVSNPEEREKALEGARYFIDAFRSETTSHHAKALLDIALEEMKAANGYAALRVAQRIIRHEDAVLGGTEDKTEKNA</sequence>
<comment type="caution">
    <text evidence="4">The sequence shown here is derived from an EMBL/GenBank/DDBJ whole genome shotgun (WGS) entry which is preliminary data.</text>
</comment>
<organism evidence="4 5">
    <name type="scientific">Gluconobacter wancherniae NBRC 103581</name>
    <dbReference type="NCBI Taxonomy" id="656744"/>
    <lineage>
        <taxon>Bacteria</taxon>
        <taxon>Pseudomonadati</taxon>
        <taxon>Pseudomonadota</taxon>
        <taxon>Alphaproteobacteria</taxon>
        <taxon>Acetobacterales</taxon>
        <taxon>Acetobacteraceae</taxon>
        <taxon>Gluconobacter</taxon>
    </lineage>
</organism>
<keyword evidence="3" id="KW-0694">RNA-binding</keyword>
<evidence type="ECO:0008006" key="6">
    <source>
        <dbReference type="Google" id="ProtNLM"/>
    </source>
</evidence>
<evidence type="ECO:0000256" key="3">
    <source>
        <dbReference type="ARBA" id="ARBA00022884"/>
    </source>
</evidence>
<dbReference type="GO" id="GO:0048027">
    <property type="term" value="F:mRNA 5'-UTR binding"/>
    <property type="evidence" value="ECO:0007669"/>
    <property type="project" value="InterPro"/>
</dbReference>
<name>A0A511B3M0_9PROT</name>
<dbReference type="RefSeq" id="WP_146797588.1">
    <property type="nucleotide sequence ID" value="NZ_BARC01000006.1"/>
</dbReference>
<protein>
    <recommendedName>
        <fullName evidence="6">Flagellar biosynthesis repressor FlbT</fullName>
    </recommendedName>
</protein>
<evidence type="ECO:0000313" key="5">
    <source>
        <dbReference type="Proteomes" id="UP000321230"/>
    </source>
</evidence>
<dbReference type="Pfam" id="PF07378">
    <property type="entry name" value="FlbT"/>
    <property type="match status" value="1"/>
</dbReference>
<evidence type="ECO:0000313" key="4">
    <source>
        <dbReference type="EMBL" id="GEK94372.1"/>
    </source>
</evidence>
<dbReference type="InterPro" id="IPR009967">
    <property type="entry name" value="Flagellum_FlbT"/>
</dbReference>